<dbReference type="Pfam" id="PF13385">
    <property type="entry name" value="Laminin_G_3"/>
    <property type="match status" value="1"/>
</dbReference>
<keyword evidence="3" id="KW-1185">Reference proteome</keyword>
<evidence type="ECO:0008006" key="4">
    <source>
        <dbReference type="Google" id="ProtNLM"/>
    </source>
</evidence>
<dbReference type="SUPFAM" id="SSF49899">
    <property type="entry name" value="Concanavalin A-like lectins/glucanases"/>
    <property type="match status" value="1"/>
</dbReference>
<gene>
    <name evidence="2" type="ORF">GBAR_LOCUS6360</name>
</gene>
<dbReference type="AlphaFoldDB" id="A0AA35RDJ3"/>
<feature type="chain" id="PRO_5041388165" description="LamG-like jellyroll fold domain-containing protein" evidence="1">
    <location>
        <begin position="26"/>
        <end position="273"/>
    </location>
</feature>
<reference evidence="2" key="1">
    <citation type="submission" date="2023-03" db="EMBL/GenBank/DDBJ databases">
        <authorList>
            <person name="Steffen K."/>
            <person name="Cardenas P."/>
        </authorList>
    </citation>
    <scope>NUCLEOTIDE SEQUENCE</scope>
</reference>
<dbReference type="EMBL" id="CASHTH010000966">
    <property type="protein sequence ID" value="CAI8009500.1"/>
    <property type="molecule type" value="Genomic_DNA"/>
</dbReference>
<comment type="caution">
    <text evidence="2">The sequence shown here is derived from an EMBL/GenBank/DDBJ whole genome shotgun (WGS) entry which is preliminary data.</text>
</comment>
<evidence type="ECO:0000313" key="2">
    <source>
        <dbReference type="EMBL" id="CAI8009500.1"/>
    </source>
</evidence>
<dbReference type="InterPro" id="IPR013320">
    <property type="entry name" value="ConA-like_dom_sf"/>
</dbReference>
<organism evidence="2 3">
    <name type="scientific">Geodia barretti</name>
    <name type="common">Barrett's horny sponge</name>
    <dbReference type="NCBI Taxonomy" id="519541"/>
    <lineage>
        <taxon>Eukaryota</taxon>
        <taxon>Metazoa</taxon>
        <taxon>Porifera</taxon>
        <taxon>Demospongiae</taxon>
        <taxon>Heteroscleromorpha</taxon>
        <taxon>Tetractinellida</taxon>
        <taxon>Astrophorina</taxon>
        <taxon>Geodiidae</taxon>
        <taxon>Geodia</taxon>
    </lineage>
</organism>
<protein>
    <recommendedName>
        <fullName evidence="4">LamG-like jellyroll fold domain-containing protein</fullName>
    </recommendedName>
</protein>
<feature type="signal peptide" evidence="1">
    <location>
        <begin position="1"/>
        <end position="25"/>
    </location>
</feature>
<name>A0AA35RDJ3_GEOBA</name>
<sequence>MKYALTFSLLMLMLILMGPVLMTNAQVVKEDDLIIYYSFNKDTLKGDDVVDVSGNKNDGLIKGNDIKSVKGKVGEGMEFPGVSSDYISVREHQYADPIEEISLAAWVKTGQRGMIASWDRSEFFRFAVGDDVGGNNGTTFVAFDTCCPCCHDWFGKTDVADDKWHHLVATSDGKEHRIYVDGKLDEKADAPAKVIGAGLARFGFIGIGSEAGAFDAATGPTWAYGGILDEFMLFHRPLSEKEVKHLANGPENPFAVDPNGKLSTTWGDIKDIQ</sequence>
<keyword evidence="1" id="KW-0732">Signal</keyword>
<dbReference type="Proteomes" id="UP001174909">
    <property type="component" value="Unassembled WGS sequence"/>
</dbReference>
<evidence type="ECO:0000256" key="1">
    <source>
        <dbReference type="SAM" id="SignalP"/>
    </source>
</evidence>
<accession>A0AA35RDJ3</accession>
<proteinExistence type="predicted"/>
<dbReference type="Gene3D" id="2.60.120.200">
    <property type="match status" value="1"/>
</dbReference>
<evidence type="ECO:0000313" key="3">
    <source>
        <dbReference type="Proteomes" id="UP001174909"/>
    </source>
</evidence>